<dbReference type="HAMAP" id="MF_02231">
    <property type="entry name" value="UbiT"/>
    <property type="match status" value="1"/>
</dbReference>
<protein>
    <recommendedName>
        <fullName evidence="1">Ubiquinone biosynthesis accessory factor UbiT</fullName>
    </recommendedName>
</protein>
<gene>
    <name evidence="1" type="primary">ubiT</name>
    <name evidence="3" type="ORF">SAMN04487963_3382</name>
</gene>
<dbReference type="Pfam" id="PF02036">
    <property type="entry name" value="SCP2"/>
    <property type="match status" value="1"/>
</dbReference>
<sequence>MAFLPIPRSLFPAPLRRQCRALLAEYLPSPAPLFHSLEQRIPQPARQLAVELPLNQLFADAISDGEFEVLEGRTLRLELDGGFPGITLGYWQGRFRQVEGRGEATIRGSLKAFRQLAERKVDPDQLFFQRRLVIEGDTELGLTLKNLLDGLEWSLPQLPTAPWR</sequence>
<dbReference type="InterPro" id="IPR003033">
    <property type="entry name" value="SCP2_sterol-bd_dom"/>
</dbReference>
<evidence type="ECO:0000256" key="1">
    <source>
        <dbReference type="HAMAP-Rule" id="MF_02231"/>
    </source>
</evidence>
<dbReference type="EMBL" id="FOUE01000006">
    <property type="protein sequence ID" value="SFM69314.1"/>
    <property type="molecule type" value="Genomic_DNA"/>
</dbReference>
<dbReference type="UniPathway" id="UPA00232"/>
<evidence type="ECO:0000313" key="4">
    <source>
        <dbReference type="Proteomes" id="UP000198519"/>
    </source>
</evidence>
<keyword evidence="4" id="KW-1185">Reference proteome</keyword>
<comment type="pathway">
    <text evidence="1">Cofactor biosynthesis; ubiquinone biosynthesis.</text>
</comment>
<dbReference type="SUPFAM" id="SSF55718">
    <property type="entry name" value="SCP-like"/>
    <property type="match status" value="1"/>
</dbReference>
<dbReference type="STRING" id="488535.SAMN04487963_3382"/>
<comment type="function">
    <text evidence="1">Required for O(2)-independent ubiquinone (coenzyme Q) biosynthesis. Likely functions as an accessory factor.</text>
</comment>
<dbReference type="InterPro" id="IPR016830">
    <property type="entry name" value="UbiT"/>
</dbReference>
<organism evidence="3 4">
    <name type="scientific">Marinobacter zhejiangensis</name>
    <dbReference type="NCBI Taxonomy" id="488535"/>
    <lineage>
        <taxon>Bacteria</taxon>
        <taxon>Pseudomonadati</taxon>
        <taxon>Pseudomonadota</taxon>
        <taxon>Gammaproteobacteria</taxon>
        <taxon>Pseudomonadales</taxon>
        <taxon>Marinobacteraceae</taxon>
        <taxon>Marinobacter</taxon>
    </lineage>
</organism>
<dbReference type="OrthoDB" id="5292463at2"/>
<evidence type="ECO:0000259" key="2">
    <source>
        <dbReference type="Pfam" id="PF02036"/>
    </source>
</evidence>
<accession>A0A1I4SXX6</accession>
<name>A0A1I4SXX6_9GAMM</name>
<feature type="domain" description="SCP2" evidence="2">
    <location>
        <begin position="54"/>
        <end position="149"/>
    </location>
</feature>
<reference evidence="4" key="1">
    <citation type="submission" date="2016-10" db="EMBL/GenBank/DDBJ databases">
        <authorList>
            <person name="Varghese N."/>
            <person name="Submissions S."/>
        </authorList>
    </citation>
    <scope>NUCLEOTIDE SEQUENCE [LARGE SCALE GENOMIC DNA]</scope>
    <source>
        <strain evidence="4">CGMCC 1.7061</strain>
    </source>
</reference>
<dbReference type="InterPro" id="IPR036527">
    <property type="entry name" value="SCP2_sterol-bd_dom_sf"/>
</dbReference>
<keyword evidence="1" id="KW-0831">Ubiquinone biosynthesis</keyword>
<dbReference type="Proteomes" id="UP000198519">
    <property type="component" value="Unassembled WGS sequence"/>
</dbReference>
<evidence type="ECO:0000313" key="3">
    <source>
        <dbReference type="EMBL" id="SFM69314.1"/>
    </source>
</evidence>
<dbReference type="Gene3D" id="3.30.1050.10">
    <property type="entry name" value="SCP2 sterol-binding domain"/>
    <property type="match status" value="1"/>
</dbReference>
<comment type="similarity">
    <text evidence="1">Belongs to the UbiT family.</text>
</comment>
<dbReference type="AlphaFoldDB" id="A0A1I4SXX6"/>
<dbReference type="GO" id="GO:0006744">
    <property type="term" value="P:ubiquinone biosynthetic process"/>
    <property type="evidence" value="ECO:0007669"/>
    <property type="project" value="UniProtKB-UniRule"/>
</dbReference>
<dbReference type="RefSeq" id="WP_092025850.1">
    <property type="nucleotide sequence ID" value="NZ_FOUE01000006.1"/>
</dbReference>
<proteinExistence type="inferred from homology"/>